<dbReference type="InterPro" id="IPR004841">
    <property type="entry name" value="AA-permease/SLC12A_dom"/>
</dbReference>
<feature type="transmembrane region" description="Helical" evidence="7">
    <location>
        <begin position="482"/>
        <end position="503"/>
    </location>
</feature>
<sequence length="547" mass="60255">MGSHPTVEPLELSAIKALGDNTAVNLRNAPTKGEGETLDHGAETQLHRSLGTRHLTMIALGSAIGIDMWLGSGKSLINGGPASLFIGFLISSSVIWSVSQSVGEMAVMYPLPSAFVQWSTIFISPAAGFALGWGYWFSYWITIANELQGVVTVLNYWTDEVPKAAWITIFWVVIILINSWVVKFFAEVEVFSSTVKFSWMFIVIIALLVATAGGASKGEPIGFRYWNKQAFNNGFKGFISVLPTCVFAMAGSENAALVASEVSNPRRSVPRAIGSIWLRLGLFYILGSLMITLTVDPNDPNLFGGSGSNASPFVIAFKSAGIPVMAHITNAVIFVSVVSTGSISGYGGSRMLMGLAHVKMNHKIFGKADKMGRPWAGYIATIGIGGALAYLNVSHTGAQVFTWLSNLVSLLTLFGWGMICLSHLRFRYTWKLQGRNDAHLPWRTWAYPYATWWGFMWCVGLILVEFYLSISPLHEETSVKNFFANYISIVAVVVIWVGAQIWYRCPVWVDARNIDLDEYRRFYADYADEETTPVRKTLAGKLRVLLE</sequence>
<feature type="transmembrane region" description="Helical" evidence="7">
    <location>
        <begin position="84"/>
        <end position="103"/>
    </location>
</feature>
<dbReference type="PIRSF" id="PIRSF006060">
    <property type="entry name" value="AA_transporter"/>
    <property type="match status" value="1"/>
</dbReference>
<organism evidence="9 10">
    <name type="scientific">Aspergillus granulosus</name>
    <dbReference type="NCBI Taxonomy" id="176169"/>
    <lineage>
        <taxon>Eukaryota</taxon>
        <taxon>Fungi</taxon>
        <taxon>Dikarya</taxon>
        <taxon>Ascomycota</taxon>
        <taxon>Pezizomycotina</taxon>
        <taxon>Eurotiomycetes</taxon>
        <taxon>Eurotiomycetidae</taxon>
        <taxon>Eurotiales</taxon>
        <taxon>Aspergillaceae</taxon>
        <taxon>Aspergillus</taxon>
        <taxon>Aspergillus subgen. Nidulantes</taxon>
    </lineage>
</organism>
<feature type="transmembrane region" description="Helical" evidence="7">
    <location>
        <begin position="374"/>
        <end position="391"/>
    </location>
</feature>
<evidence type="ECO:0000256" key="3">
    <source>
        <dbReference type="ARBA" id="ARBA00022692"/>
    </source>
</evidence>
<dbReference type="PANTHER" id="PTHR43341">
    <property type="entry name" value="AMINO ACID PERMEASE"/>
    <property type="match status" value="1"/>
</dbReference>
<feature type="transmembrane region" description="Helical" evidence="7">
    <location>
        <begin position="164"/>
        <end position="185"/>
    </location>
</feature>
<feature type="transmembrane region" description="Helical" evidence="7">
    <location>
        <begin position="403"/>
        <end position="424"/>
    </location>
</feature>
<evidence type="ECO:0000256" key="1">
    <source>
        <dbReference type="ARBA" id="ARBA00004141"/>
    </source>
</evidence>
<dbReference type="PANTHER" id="PTHR43341:SF37">
    <property type="entry name" value="AMINO ACID TRANSPORTER (EUROFUNG)"/>
    <property type="match status" value="1"/>
</dbReference>
<comment type="subcellular location">
    <subcellularLocation>
        <location evidence="1">Membrane</location>
        <topology evidence="1">Multi-pass membrane protein</topology>
    </subcellularLocation>
</comment>
<keyword evidence="3 7" id="KW-0812">Transmembrane</keyword>
<evidence type="ECO:0000256" key="7">
    <source>
        <dbReference type="SAM" id="Phobius"/>
    </source>
</evidence>
<dbReference type="InterPro" id="IPR004840">
    <property type="entry name" value="Amino_acid_permease_CS"/>
</dbReference>
<keyword evidence="10" id="KW-1185">Reference proteome</keyword>
<feature type="transmembrane region" description="Helical" evidence="7">
    <location>
        <begin position="115"/>
        <end position="136"/>
    </location>
</feature>
<comment type="caution">
    <text evidence="9">The sequence shown here is derived from an EMBL/GenBank/DDBJ whole genome shotgun (WGS) entry which is preliminary data.</text>
</comment>
<evidence type="ECO:0000256" key="4">
    <source>
        <dbReference type="ARBA" id="ARBA00022970"/>
    </source>
</evidence>
<gene>
    <name evidence="9" type="ORF">BJX63DRAFT_437336</name>
</gene>
<dbReference type="InterPro" id="IPR050524">
    <property type="entry name" value="APC_YAT"/>
</dbReference>
<evidence type="ECO:0000313" key="9">
    <source>
        <dbReference type="EMBL" id="KAL2803024.1"/>
    </source>
</evidence>
<dbReference type="EMBL" id="JBFXLT010000154">
    <property type="protein sequence ID" value="KAL2803024.1"/>
    <property type="molecule type" value="Genomic_DNA"/>
</dbReference>
<feature type="transmembrane region" description="Helical" evidence="7">
    <location>
        <begin position="331"/>
        <end position="353"/>
    </location>
</feature>
<evidence type="ECO:0000313" key="10">
    <source>
        <dbReference type="Proteomes" id="UP001610334"/>
    </source>
</evidence>
<dbReference type="Gene3D" id="1.20.1740.10">
    <property type="entry name" value="Amino acid/polyamine transporter I"/>
    <property type="match status" value="1"/>
</dbReference>
<dbReference type="Pfam" id="PF00324">
    <property type="entry name" value="AA_permease"/>
    <property type="match status" value="1"/>
</dbReference>
<feature type="transmembrane region" description="Helical" evidence="7">
    <location>
        <begin position="445"/>
        <end position="470"/>
    </location>
</feature>
<feature type="transmembrane region" description="Helical" evidence="7">
    <location>
        <begin position="276"/>
        <end position="295"/>
    </location>
</feature>
<keyword evidence="4" id="KW-0029">Amino-acid transport</keyword>
<accession>A0ABR4GWX3</accession>
<evidence type="ECO:0000259" key="8">
    <source>
        <dbReference type="Pfam" id="PF00324"/>
    </source>
</evidence>
<reference evidence="9 10" key="1">
    <citation type="submission" date="2024-07" db="EMBL/GenBank/DDBJ databases">
        <title>Section-level genome sequencing and comparative genomics of Aspergillus sections Usti and Cavernicolus.</title>
        <authorList>
            <consortium name="Lawrence Berkeley National Laboratory"/>
            <person name="Nybo J.L."/>
            <person name="Vesth T.C."/>
            <person name="Theobald S."/>
            <person name="Frisvad J.C."/>
            <person name="Larsen T.O."/>
            <person name="Kjaerboelling I."/>
            <person name="Rothschild-Mancinelli K."/>
            <person name="Lyhne E.K."/>
            <person name="Kogle M.E."/>
            <person name="Barry K."/>
            <person name="Clum A."/>
            <person name="Na H."/>
            <person name="Ledsgaard L."/>
            <person name="Lin J."/>
            <person name="Lipzen A."/>
            <person name="Kuo A."/>
            <person name="Riley R."/>
            <person name="Mondo S."/>
            <person name="Labutti K."/>
            <person name="Haridas S."/>
            <person name="Pangalinan J."/>
            <person name="Salamov A.A."/>
            <person name="Simmons B.A."/>
            <person name="Magnuson J.K."/>
            <person name="Chen J."/>
            <person name="Drula E."/>
            <person name="Henrissat B."/>
            <person name="Wiebenga A."/>
            <person name="Lubbers R.J."/>
            <person name="Gomes A.C."/>
            <person name="Makela M.R."/>
            <person name="Stajich J."/>
            <person name="Grigoriev I.V."/>
            <person name="Mortensen U.H."/>
            <person name="De Vries R.P."/>
            <person name="Baker S.E."/>
            <person name="Andersen M.R."/>
        </authorList>
    </citation>
    <scope>NUCLEOTIDE SEQUENCE [LARGE SCALE GENOMIC DNA]</scope>
    <source>
        <strain evidence="9 10">CBS 588.65</strain>
    </source>
</reference>
<feature type="transmembrane region" description="Helical" evidence="7">
    <location>
        <begin position="235"/>
        <end position="256"/>
    </location>
</feature>
<keyword evidence="6 7" id="KW-0472">Membrane</keyword>
<evidence type="ECO:0000256" key="6">
    <source>
        <dbReference type="ARBA" id="ARBA00023136"/>
    </source>
</evidence>
<dbReference type="PROSITE" id="PS00218">
    <property type="entry name" value="AMINO_ACID_PERMEASE_1"/>
    <property type="match status" value="1"/>
</dbReference>
<evidence type="ECO:0000256" key="2">
    <source>
        <dbReference type="ARBA" id="ARBA00022448"/>
    </source>
</evidence>
<protein>
    <submittedName>
        <fullName evidence="9">Amino acid permease/ SLC12A domain-containing protein</fullName>
    </submittedName>
</protein>
<evidence type="ECO:0000256" key="5">
    <source>
        <dbReference type="ARBA" id="ARBA00022989"/>
    </source>
</evidence>
<dbReference type="Proteomes" id="UP001610334">
    <property type="component" value="Unassembled WGS sequence"/>
</dbReference>
<feature type="transmembrane region" description="Helical" evidence="7">
    <location>
        <begin position="197"/>
        <end position="215"/>
    </location>
</feature>
<keyword evidence="2" id="KW-0813">Transport</keyword>
<keyword evidence="5 7" id="KW-1133">Transmembrane helix</keyword>
<proteinExistence type="predicted"/>
<name>A0ABR4GWX3_9EURO</name>
<feature type="domain" description="Amino acid permease/ SLC12A" evidence="8">
    <location>
        <begin position="54"/>
        <end position="506"/>
    </location>
</feature>